<evidence type="ECO:0008006" key="3">
    <source>
        <dbReference type="Google" id="ProtNLM"/>
    </source>
</evidence>
<dbReference type="AlphaFoldDB" id="A0A699KM95"/>
<feature type="compositionally biased region" description="Basic and acidic residues" evidence="1">
    <location>
        <begin position="1"/>
        <end position="10"/>
    </location>
</feature>
<feature type="compositionally biased region" description="Gly residues" evidence="1">
    <location>
        <begin position="11"/>
        <end position="21"/>
    </location>
</feature>
<reference evidence="2" key="1">
    <citation type="journal article" date="2019" name="Sci. Rep.">
        <title>Draft genome of Tanacetum cinerariifolium, the natural source of mosquito coil.</title>
        <authorList>
            <person name="Yamashiro T."/>
            <person name="Shiraishi A."/>
            <person name="Satake H."/>
            <person name="Nakayama K."/>
        </authorList>
    </citation>
    <scope>NUCLEOTIDE SEQUENCE</scope>
</reference>
<feature type="non-terminal residue" evidence="2">
    <location>
        <position position="1"/>
    </location>
</feature>
<organism evidence="2">
    <name type="scientific">Tanacetum cinerariifolium</name>
    <name type="common">Dalmatian daisy</name>
    <name type="synonym">Chrysanthemum cinerariifolium</name>
    <dbReference type="NCBI Taxonomy" id="118510"/>
    <lineage>
        <taxon>Eukaryota</taxon>
        <taxon>Viridiplantae</taxon>
        <taxon>Streptophyta</taxon>
        <taxon>Embryophyta</taxon>
        <taxon>Tracheophyta</taxon>
        <taxon>Spermatophyta</taxon>
        <taxon>Magnoliopsida</taxon>
        <taxon>eudicotyledons</taxon>
        <taxon>Gunneridae</taxon>
        <taxon>Pentapetalae</taxon>
        <taxon>asterids</taxon>
        <taxon>campanulids</taxon>
        <taxon>Asterales</taxon>
        <taxon>Asteraceae</taxon>
        <taxon>Asteroideae</taxon>
        <taxon>Anthemideae</taxon>
        <taxon>Anthemidinae</taxon>
        <taxon>Tanacetum</taxon>
    </lineage>
</organism>
<protein>
    <recommendedName>
        <fullName evidence="3">Reverse transcriptase domain-containing protein</fullName>
    </recommendedName>
</protein>
<sequence length="108" mass="11817">QSQNGSDHDNGNGGNRNGGNGNPNENGRGVTPIDRMCTYQDFMKCQPLDFKGTEGVVRSGNVIAVEPTELQVAVWIANNLIDQKLKGYAVKNAKNKRRLEVNQRDNCG</sequence>
<feature type="region of interest" description="Disordered" evidence="1">
    <location>
        <begin position="1"/>
        <end position="32"/>
    </location>
</feature>
<dbReference type="EMBL" id="BKCJ010521737">
    <property type="protein sequence ID" value="GFA95656.1"/>
    <property type="molecule type" value="Genomic_DNA"/>
</dbReference>
<evidence type="ECO:0000256" key="1">
    <source>
        <dbReference type="SAM" id="MobiDB-lite"/>
    </source>
</evidence>
<gene>
    <name evidence="2" type="ORF">Tci_667628</name>
</gene>
<evidence type="ECO:0000313" key="2">
    <source>
        <dbReference type="EMBL" id="GFA95656.1"/>
    </source>
</evidence>
<accession>A0A699KM95</accession>
<proteinExistence type="predicted"/>
<comment type="caution">
    <text evidence="2">The sequence shown here is derived from an EMBL/GenBank/DDBJ whole genome shotgun (WGS) entry which is preliminary data.</text>
</comment>
<name>A0A699KM95_TANCI</name>